<keyword evidence="6" id="KW-1185">Reference proteome</keyword>
<feature type="domain" description="Ubiquitin-like protease family profile" evidence="4">
    <location>
        <begin position="920"/>
        <end position="1116"/>
    </location>
</feature>
<dbReference type="InterPro" id="IPR003653">
    <property type="entry name" value="Peptidase_C48_C"/>
</dbReference>
<sequence length="1341" mass="151614">MESDEDSQGLIEYRPCLNPRRGERDSGENIKIVPELLPERLFATDRYPVKGRINSYSKPEYLLDIVDVLEGTKELQYLQDCPLGSLFELPIRKCSLSGKLVHNILCRSLVTAKEHEFWFVFGGHPFRFSLREFALVTGLPCFPYPAAEDIQKAQNSSNNSESFWKTLFGKKNVVTIDDIVRSLKVDSRKPLKAQMPGWKKLRLALIVIVEGILICDSQPVRASTEVVEMVRHLDTFFSYPWGRESFNLTMRMVKVGSRVETVEHLVAKMKQSHVATHGFILALQLHILHCIPLLETYLPDSDDEQTFTDRSVFQLAKLKSFHNSNILEAENNPELEVYAILETDQPIDESLYAWEDEVVDPGVEYVMSLIEKGVTIGKEVWHGGHDSLPLMSIPAPKIVKKEKKVKIPKKSVRKEEVVEDEEEDCNNGDDDVVGEEAKAGGLDAKFLAILERKLKDQKKEILSTVDQKILTLQAEILGKQERGGGRQFGNVGIKKCGGKKYDKAEGKKIQACLTRKREGIRFKKKKEVIEDNSQVDVDDYFGVNQVLENLKDDKGGQSVAADEDKNEDEPILKAGVENVFQTVNETELQDDTSFYKEVSAMEYEGGNCGGEKMDEDDAVEKSDDDDVDNQGVDEKDKGTSGSTDGDETDGEDGDEIYGVSEEKEDDNNPVQGSVDINTEHVAHVFIENDEQTVDKSGAEVTVDKMKTTSGEEKEDKEDVDIIAEVIKPLSTENKEHTVDNSGFEERVEKTIISAEEKSTDADEGVDVTNSTCDEGKEKPATEEEEEAVDKTDSEKSMETVEERGVNNTSKEEENNEDQSDEEEDAKEMDIIEEKGECVDDQNKGRRGIKRHEDANNEYLPSKRAKKAPSRYGATPDNKPQTGGGGFELYTPFRKIDLAKKKKFLAKISAFKKKEYIIDGHPVPNTFFSDIMTPKHWVDTPEMEAMLSLVWRKLGDSFNDSRIAVLDTWFISMLCNEYPRFKKWNKGVAFKWNSVCKNYVRGHVPSRTGKMMWFEDVDTVYLPMNWRKGHWVCLVVQLKEGRIEILDPLLSGNDLKKVKRFMAPVVEMLPCLIRDEITSPTEYPRPETFTYERAVAISQNDRTGDCGPLAVKFIELHGQGLGLDGITDAMVDNFRLNYAMDVYEEFVGREGRDAAYDPVVLKETDIDELLFTPARINEQSPYRQFFLKCLRARNPSALYIEGLRLGCQGGPIDRAILLLDGASRHLKYAIFALALFYICSGNQAASDRALAPLCRSHPNQPLYTCGEGGEAEQICNMIFMQINSMVPAETGRFVKTWSYKPIPECVARVCDDDCDCFFHCSMELSCNKCFFYWKSMKLCEIC</sequence>
<dbReference type="GO" id="GO:0006508">
    <property type="term" value="P:proteolysis"/>
    <property type="evidence" value="ECO:0007669"/>
    <property type="project" value="UniProtKB-KW"/>
</dbReference>
<dbReference type="Proteomes" id="UP000694240">
    <property type="component" value="Chromosome 13"/>
</dbReference>
<feature type="region of interest" description="Disordered" evidence="3">
    <location>
        <begin position="751"/>
        <end position="885"/>
    </location>
</feature>
<evidence type="ECO:0000313" key="5">
    <source>
        <dbReference type="EMBL" id="KAG7533758.1"/>
    </source>
</evidence>
<evidence type="ECO:0000256" key="1">
    <source>
        <dbReference type="ARBA" id="ARBA00022670"/>
    </source>
</evidence>
<dbReference type="PANTHER" id="PTHR48449">
    <property type="entry name" value="DUF1985 DOMAIN-CONTAINING PROTEIN"/>
    <property type="match status" value="1"/>
</dbReference>
<reference evidence="5 6" key="1">
    <citation type="submission" date="2020-12" db="EMBL/GenBank/DDBJ databases">
        <title>Concerted genomic and epigenomic changes stabilize Arabidopsis allopolyploids.</title>
        <authorList>
            <person name="Chen Z."/>
        </authorList>
    </citation>
    <scope>NUCLEOTIDE SEQUENCE [LARGE SCALE GENOMIC DNA]</scope>
    <source>
        <strain evidence="5">Allo738</strain>
        <tissue evidence="5">Leaf</tissue>
    </source>
</reference>
<evidence type="ECO:0000259" key="4">
    <source>
        <dbReference type="PROSITE" id="PS50600"/>
    </source>
</evidence>
<feature type="compositionally biased region" description="Acidic residues" evidence="3">
    <location>
        <begin position="644"/>
        <end position="655"/>
    </location>
</feature>
<keyword evidence="2" id="KW-0378">Hydrolase</keyword>
<feature type="compositionally biased region" description="Basic and acidic residues" evidence="3">
    <location>
        <begin position="827"/>
        <end position="843"/>
    </location>
</feature>
<feature type="region of interest" description="Disordered" evidence="3">
    <location>
        <begin position="589"/>
        <end position="678"/>
    </location>
</feature>
<dbReference type="EMBL" id="JAEFBK010000013">
    <property type="protein sequence ID" value="KAG7533758.1"/>
    <property type="molecule type" value="Genomic_DNA"/>
</dbReference>
<dbReference type="PANTHER" id="PTHR48449:SF1">
    <property type="entry name" value="DUF1985 DOMAIN-CONTAINING PROTEIN"/>
    <property type="match status" value="1"/>
</dbReference>
<feature type="compositionally biased region" description="Acidic residues" evidence="3">
    <location>
        <begin position="613"/>
        <end position="628"/>
    </location>
</feature>
<dbReference type="Pfam" id="PF09331">
    <property type="entry name" value="DUF1985"/>
    <property type="match status" value="1"/>
</dbReference>
<protein>
    <submittedName>
        <fullName evidence="5">Papain-like cysteine peptidase superfamily</fullName>
    </submittedName>
</protein>
<comment type="caution">
    <text evidence="5">The sequence shown here is derived from an EMBL/GenBank/DDBJ whole genome shotgun (WGS) entry which is preliminary data.</text>
</comment>
<feature type="compositionally biased region" description="Basic and acidic residues" evidence="3">
    <location>
        <begin position="788"/>
        <end position="812"/>
    </location>
</feature>
<evidence type="ECO:0000313" key="6">
    <source>
        <dbReference type="Proteomes" id="UP000694240"/>
    </source>
</evidence>
<organism evidence="5 6">
    <name type="scientific">Arabidopsis thaliana x Arabidopsis arenosa</name>
    <dbReference type="NCBI Taxonomy" id="1240361"/>
    <lineage>
        <taxon>Eukaryota</taxon>
        <taxon>Viridiplantae</taxon>
        <taxon>Streptophyta</taxon>
        <taxon>Embryophyta</taxon>
        <taxon>Tracheophyta</taxon>
        <taxon>Spermatophyta</taxon>
        <taxon>Magnoliopsida</taxon>
        <taxon>eudicotyledons</taxon>
        <taxon>Gunneridae</taxon>
        <taxon>Pentapetalae</taxon>
        <taxon>rosids</taxon>
        <taxon>malvids</taxon>
        <taxon>Brassicales</taxon>
        <taxon>Brassicaceae</taxon>
        <taxon>Camelineae</taxon>
        <taxon>Arabidopsis</taxon>
    </lineage>
</organism>
<dbReference type="PROSITE" id="PS50600">
    <property type="entry name" value="ULP_PROTEASE"/>
    <property type="match status" value="1"/>
</dbReference>
<feature type="compositionally biased region" description="Basic and acidic residues" evidence="3">
    <location>
        <begin position="751"/>
        <end position="760"/>
    </location>
</feature>
<name>A0A8T1XGY6_9BRAS</name>
<dbReference type="GO" id="GO:0008234">
    <property type="term" value="F:cysteine-type peptidase activity"/>
    <property type="evidence" value="ECO:0007669"/>
    <property type="project" value="InterPro"/>
</dbReference>
<gene>
    <name evidence="5" type="ORF">ISN45_Aa08g013640</name>
</gene>
<evidence type="ECO:0000256" key="3">
    <source>
        <dbReference type="SAM" id="MobiDB-lite"/>
    </source>
</evidence>
<feature type="compositionally biased region" description="Acidic residues" evidence="3">
    <location>
        <begin position="813"/>
        <end position="826"/>
    </location>
</feature>
<accession>A0A8T1XGY6</accession>
<dbReference type="InterPro" id="IPR015410">
    <property type="entry name" value="DUF1985"/>
</dbReference>
<keyword evidence="1" id="KW-0645">Protease</keyword>
<evidence type="ECO:0000256" key="2">
    <source>
        <dbReference type="ARBA" id="ARBA00022801"/>
    </source>
</evidence>
<dbReference type="Pfam" id="PF02902">
    <property type="entry name" value="Peptidase_C48"/>
    <property type="match status" value="1"/>
</dbReference>
<proteinExistence type="predicted"/>